<proteinExistence type="predicted"/>
<dbReference type="EMBL" id="CM056742">
    <property type="protein sequence ID" value="KAJ8676759.1"/>
    <property type="molecule type" value="Genomic_DNA"/>
</dbReference>
<keyword evidence="2" id="KW-1185">Reference proteome</keyword>
<name>A0ACC2P2L0_9HYME</name>
<accession>A0ACC2P2L0</accession>
<reference evidence="1" key="1">
    <citation type="submission" date="2023-04" db="EMBL/GenBank/DDBJ databases">
        <title>A chromosome-level genome assembly of the parasitoid wasp Eretmocerus hayati.</title>
        <authorList>
            <person name="Zhong Y."/>
            <person name="Liu S."/>
            <person name="Liu Y."/>
        </authorList>
    </citation>
    <scope>NUCLEOTIDE SEQUENCE</scope>
    <source>
        <strain evidence="1">ZJU_SS_LIU_2023</strain>
    </source>
</reference>
<evidence type="ECO:0000313" key="2">
    <source>
        <dbReference type="Proteomes" id="UP001239111"/>
    </source>
</evidence>
<gene>
    <name evidence="1" type="ORF">QAD02_012546</name>
</gene>
<protein>
    <submittedName>
        <fullName evidence="1">Uncharacterized protein</fullName>
    </submittedName>
</protein>
<organism evidence="1 2">
    <name type="scientific">Eretmocerus hayati</name>
    <dbReference type="NCBI Taxonomy" id="131215"/>
    <lineage>
        <taxon>Eukaryota</taxon>
        <taxon>Metazoa</taxon>
        <taxon>Ecdysozoa</taxon>
        <taxon>Arthropoda</taxon>
        <taxon>Hexapoda</taxon>
        <taxon>Insecta</taxon>
        <taxon>Pterygota</taxon>
        <taxon>Neoptera</taxon>
        <taxon>Endopterygota</taxon>
        <taxon>Hymenoptera</taxon>
        <taxon>Apocrita</taxon>
        <taxon>Proctotrupomorpha</taxon>
        <taxon>Chalcidoidea</taxon>
        <taxon>Aphelinidae</taxon>
        <taxon>Aphelininae</taxon>
        <taxon>Eretmocerus</taxon>
    </lineage>
</organism>
<comment type="caution">
    <text evidence="1">The sequence shown here is derived from an EMBL/GenBank/DDBJ whole genome shotgun (WGS) entry which is preliminary data.</text>
</comment>
<sequence>MGTLMRVIPMISFILQDDIPNRLGGTNRFLGVVGEWLIFDGISFVHPTRSKVSFDQLVMIHISQYQPGVTRIKENWGISEVCLHTSGQMSPTKGIRSLCDREDSKNRVCELTSYPEDSSVRRIELQDAERLVLGPLLEAAI</sequence>
<evidence type="ECO:0000313" key="1">
    <source>
        <dbReference type="EMBL" id="KAJ8676759.1"/>
    </source>
</evidence>
<dbReference type="Proteomes" id="UP001239111">
    <property type="component" value="Chromosome 2"/>
</dbReference>